<evidence type="ECO:0000256" key="3">
    <source>
        <dbReference type="ARBA" id="ARBA00022898"/>
    </source>
</evidence>
<comment type="similarity">
    <text evidence="5">Belongs to the alanine racemase family.</text>
</comment>
<reference evidence="10" key="1">
    <citation type="submission" date="2017-04" db="EMBL/GenBank/DDBJ databases">
        <title>Function of individual gut microbiota members based on whole genome sequencing of pure cultures obtained from chicken caecum.</title>
        <authorList>
            <person name="Medvecky M."/>
            <person name="Cejkova D."/>
            <person name="Polansky O."/>
            <person name="Karasova D."/>
            <person name="Kubasova T."/>
            <person name="Cizek A."/>
            <person name="Rychlik I."/>
        </authorList>
    </citation>
    <scope>NUCLEOTIDE SEQUENCE [LARGE SCALE GENOMIC DNA]</scope>
    <source>
        <strain evidence="10">An273</strain>
    </source>
</reference>
<dbReference type="Gene3D" id="3.20.20.10">
    <property type="entry name" value="Alanine racemase"/>
    <property type="match status" value="1"/>
</dbReference>
<comment type="catalytic activity">
    <reaction evidence="1 5">
        <text>L-alanine = D-alanine</text>
        <dbReference type="Rhea" id="RHEA:20249"/>
        <dbReference type="ChEBI" id="CHEBI:57416"/>
        <dbReference type="ChEBI" id="CHEBI:57972"/>
        <dbReference type="EC" id="5.1.1.1"/>
    </reaction>
</comment>
<comment type="pathway">
    <text evidence="5">Amino-acid biosynthesis; D-alanine biosynthesis; D-alanine from L-alanine: step 1/1.</text>
</comment>
<keyword evidence="4 5" id="KW-0413">Isomerase</keyword>
<accession>A0A1Y4DM32</accession>
<dbReference type="AlphaFoldDB" id="A0A1Y4DM32"/>
<dbReference type="SUPFAM" id="SSF51419">
    <property type="entry name" value="PLP-binding barrel"/>
    <property type="match status" value="1"/>
</dbReference>
<evidence type="ECO:0000256" key="6">
    <source>
        <dbReference type="PIRSR" id="PIRSR600821-50"/>
    </source>
</evidence>
<evidence type="ECO:0000256" key="2">
    <source>
        <dbReference type="ARBA" id="ARBA00001933"/>
    </source>
</evidence>
<dbReference type="EMBL" id="NFJD01000001">
    <property type="protein sequence ID" value="OUO57350.1"/>
    <property type="molecule type" value="Genomic_DNA"/>
</dbReference>
<dbReference type="InterPro" id="IPR029066">
    <property type="entry name" value="PLP-binding_barrel"/>
</dbReference>
<comment type="caution">
    <text evidence="9">The sequence shown here is derived from an EMBL/GenBank/DDBJ whole genome shotgun (WGS) entry which is preliminary data.</text>
</comment>
<dbReference type="GO" id="GO:0030632">
    <property type="term" value="P:D-alanine biosynthetic process"/>
    <property type="evidence" value="ECO:0007669"/>
    <property type="project" value="UniProtKB-UniRule"/>
</dbReference>
<dbReference type="EC" id="5.1.1.1" evidence="5"/>
<evidence type="ECO:0000256" key="7">
    <source>
        <dbReference type="PIRSR" id="PIRSR600821-52"/>
    </source>
</evidence>
<dbReference type="PANTHER" id="PTHR30511">
    <property type="entry name" value="ALANINE RACEMASE"/>
    <property type="match status" value="1"/>
</dbReference>
<dbReference type="GO" id="GO:0005829">
    <property type="term" value="C:cytosol"/>
    <property type="evidence" value="ECO:0007669"/>
    <property type="project" value="TreeGrafter"/>
</dbReference>
<sequence>MSMPILRPTVAEVDLKKLARNMHKVHAQAGAGVKVLTVLKANAYGHGAEKLGLFLQQNHLSDFFGTASVEEGIALRQAGVTLPILVLGSLYPFEVFEYAIKNHLAVTIASLDAAKAVSQIAAKLGQKAFCHVKQDTGMGRIGTRRGGVFNVIDFLAHDPHVVLDGLYTHLSSVETDPAYTEEQIGYYRDTLTNVQLHHIHINHCHVAASAAIVARPDVRYDMVRTGHSAFGLEKGFEPILSLKTRVVYVKDVPAGSSISYNRSFIAPRPMKVATLPLGYGDGYLRALSNKGEILIRGKRCRVLGNVTMDMLMVDITQAGPVTVGDEAVAVGRQGDEEVTFAELAQKAGTIDYELCTLLMPRVPRIYKE</sequence>
<dbReference type="Pfam" id="PF00842">
    <property type="entry name" value="Ala_racemase_C"/>
    <property type="match status" value="1"/>
</dbReference>
<gene>
    <name evidence="9" type="ORF">B5F75_00830</name>
</gene>
<dbReference type="InterPro" id="IPR011079">
    <property type="entry name" value="Ala_racemase_C"/>
</dbReference>
<organism evidence="9 10">
    <name type="scientific">Candidatus Avelusimicrobium gallicola</name>
    <dbReference type="NCBI Taxonomy" id="2562704"/>
    <lineage>
        <taxon>Bacteria</taxon>
        <taxon>Pseudomonadati</taxon>
        <taxon>Elusimicrobiota</taxon>
        <taxon>Elusimicrobia</taxon>
        <taxon>Elusimicrobiales</taxon>
        <taxon>Elusimicrobiaceae</taxon>
        <taxon>Candidatus Avelusimicrobium</taxon>
    </lineage>
</organism>
<dbReference type="NCBIfam" id="TIGR00492">
    <property type="entry name" value="alr"/>
    <property type="match status" value="1"/>
</dbReference>
<dbReference type="Gene3D" id="2.40.37.10">
    <property type="entry name" value="Lyase, Ornithine Decarboxylase, Chain A, domain 1"/>
    <property type="match status" value="1"/>
</dbReference>
<dbReference type="GO" id="GO:0030170">
    <property type="term" value="F:pyridoxal phosphate binding"/>
    <property type="evidence" value="ECO:0007669"/>
    <property type="project" value="UniProtKB-UniRule"/>
</dbReference>
<dbReference type="HAMAP" id="MF_01201">
    <property type="entry name" value="Ala_racemase"/>
    <property type="match status" value="1"/>
</dbReference>
<feature type="modified residue" description="N6-(pyridoxal phosphate)lysine" evidence="5 6">
    <location>
        <position position="40"/>
    </location>
</feature>
<proteinExistence type="inferred from homology"/>
<feature type="active site" description="Proton acceptor; specific for L-alanine" evidence="5">
    <location>
        <position position="260"/>
    </location>
</feature>
<dbReference type="PANTHER" id="PTHR30511:SF0">
    <property type="entry name" value="ALANINE RACEMASE, CATABOLIC-RELATED"/>
    <property type="match status" value="1"/>
</dbReference>
<feature type="active site" description="Proton acceptor; specific for D-alanine" evidence="5">
    <location>
        <position position="40"/>
    </location>
</feature>
<keyword evidence="10" id="KW-1185">Reference proteome</keyword>
<dbReference type="UniPathway" id="UPA00042">
    <property type="reaction ID" value="UER00497"/>
</dbReference>
<dbReference type="FunFam" id="3.20.20.10:FF:000002">
    <property type="entry name" value="Alanine racemase"/>
    <property type="match status" value="1"/>
</dbReference>
<feature type="binding site" evidence="5 7">
    <location>
        <position position="308"/>
    </location>
    <ligand>
        <name>substrate</name>
    </ligand>
</feature>
<dbReference type="InterPro" id="IPR000821">
    <property type="entry name" value="Ala_racemase"/>
</dbReference>
<evidence type="ECO:0000313" key="9">
    <source>
        <dbReference type="EMBL" id="OUO57350.1"/>
    </source>
</evidence>
<comment type="cofactor">
    <cofactor evidence="2 5 6">
        <name>pyridoxal 5'-phosphate</name>
        <dbReference type="ChEBI" id="CHEBI:597326"/>
    </cofactor>
</comment>
<dbReference type="Proteomes" id="UP000196368">
    <property type="component" value="Unassembled WGS sequence"/>
</dbReference>
<name>A0A1Y4DM32_9BACT</name>
<feature type="binding site" evidence="5 7">
    <location>
        <position position="140"/>
    </location>
    <ligand>
        <name>substrate</name>
    </ligand>
</feature>
<evidence type="ECO:0000256" key="1">
    <source>
        <dbReference type="ARBA" id="ARBA00000316"/>
    </source>
</evidence>
<dbReference type="GO" id="GO:0008784">
    <property type="term" value="F:alanine racemase activity"/>
    <property type="evidence" value="ECO:0007669"/>
    <property type="project" value="UniProtKB-UniRule"/>
</dbReference>
<dbReference type="InterPro" id="IPR001608">
    <property type="entry name" value="Ala_racemase_N"/>
</dbReference>
<evidence type="ECO:0000256" key="5">
    <source>
        <dbReference type="HAMAP-Rule" id="MF_01201"/>
    </source>
</evidence>
<evidence type="ECO:0000313" key="10">
    <source>
        <dbReference type="Proteomes" id="UP000196368"/>
    </source>
</evidence>
<dbReference type="CDD" id="cd00430">
    <property type="entry name" value="PLPDE_III_AR"/>
    <property type="match status" value="1"/>
</dbReference>
<comment type="function">
    <text evidence="5">Catalyzes the interconversion of L-alanine and D-alanine. May also act on other amino acids.</text>
</comment>
<dbReference type="SUPFAM" id="SSF50621">
    <property type="entry name" value="Alanine racemase C-terminal domain-like"/>
    <property type="match status" value="1"/>
</dbReference>
<dbReference type="PRINTS" id="PR00992">
    <property type="entry name" value="ALARACEMASE"/>
</dbReference>
<dbReference type="InterPro" id="IPR009006">
    <property type="entry name" value="Ala_racemase/Decarboxylase_C"/>
</dbReference>
<keyword evidence="3 5" id="KW-0663">Pyridoxal phosphate</keyword>
<dbReference type="Pfam" id="PF01168">
    <property type="entry name" value="Ala_racemase_N"/>
    <property type="match status" value="1"/>
</dbReference>
<dbReference type="SMART" id="SM01005">
    <property type="entry name" value="Ala_racemase_C"/>
    <property type="match status" value="1"/>
</dbReference>
<feature type="domain" description="Alanine racemase C-terminal" evidence="8">
    <location>
        <begin position="239"/>
        <end position="367"/>
    </location>
</feature>
<evidence type="ECO:0000259" key="8">
    <source>
        <dbReference type="SMART" id="SM01005"/>
    </source>
</evidence>
<evidence type="ECO:0000256" key="4">
    <source>
        <dbReference type="ARBA" id="ARBA00023235"/>
    </source>
</evidence>
<protein>
    <recommendedName>
        <fullName evidence="5">Alanine racemase</fullName>
        <ecNumber evidence="5">5.1.1.1</ecNumber>
    </recommendedName>
</protein>